<dbReference type="Proteomes" id="UP000008229">
    <property type="component" value="Chromosome"/>
</dbReference>
<name>D3FB10_CONWI</name>
<evidence type="ECO:0000259" key="2">
    <source>
        <dbReference type="SMART" id="SM00939"/>
    </source>
</evidence>
<evidence type="ECO:0000313" key="3">
    <source>
        <dbReference type="EMBL" id="ADB53202.1"/>
    </source>
</evidence>
<dbReference type="AlphaFoldDB" id="D3FB10"/>
<dbReference type="KEGG" id="cwo:Cwoe_4789"/>
<keyword evidence="1" id="KW-0378">Hydrolase</keyword>
<dbReference type="NCBIfam" id="TIGR00976">
    <property type="entry name" value="CocE_NonD"/>
    <property type="match status" value="1"/>
</dbReference>
<dbReference type="InterPro" id="IPR050585">
    <property type="entry name" value="Xaa-Pro_dipeptidyl-ppase/CocE"/>
</dbReference>
<dbReference type="OrthoDB" id="5240615at2"/>
<protein>
    <submittedName>
        <fullName evidence="3">Peptidase S15</fullName>
    </submittedName>
</protein>
<dbReference type="EMBL" id="CP001854">
    <property type="protein sequence ID" value="ADB53202.1"/>
    <property type="molecule type" value="Genomic_DNA"/>
</dbReference>
<dbReference type="RefSeq" id="WP_012936253.1">
    <property type="nucleotide sequence ID" value="NC_013739.1"/>
</dbReference>
<dbReference type="HOGENOM" id="CLU_015590_5_1_11"/>
<organism evidence="3 4">
    <name type="scientific">Conexibacter woesei (strain DSM 14684 / CCUG 47730 / CIP 108061 / JCM 11494 / NBRC 100937 / ID131577)</name>
    <dbReference type="NCBI Taxonomy" id="469383"/>
    <lineage>
        <taxon>Bacteria</taxon>
        <taxon>Bacillati</taxon>
        <taxon>Actinomycetota</taxon>
        <taxon>Thermoleophilia</taxon>
        <taxon>Solirubrobacterales</taxon>
        <taxon>Conexibacteraceae</taxon>
        <taxon>Conexibacter</taxon>
    </lineage>
</organism>
<proteinExistence type="predicted"/>
<dbReference type="Gene3D" id="2.60.120.260">
    <property type="entry name" value="Galactose-binding domain-like"/>
    <property type="match status" value="1"/>
</dbReference>
<reference evidence="4" key="2">
    <citation type="submission" date="2010-01" db="EMBL/GenBank/DDBJ databases">
        <title>The complete genome of Conexibacter woesei DSM 14684.</title>
        <authorList>
            <consortium name="US DOE Joint Genome Institute (JGI-PGF)"/>
            <person name="Lucas S."/>
            <person name="Copeland A."/>
            <person name="Lapidus A."/>
            <person name="Glavina del Rio T."/>
            <person name="Dalin E."/>
            <person name="Tice H."/>
            <person name="Bruce D."/>
            <person name="Goodwin L."/>
            <person name="Pitluck S."/>
            <person name="Kyrpides N."/>
            <person name="Mavromatis K."/>
            <person name="Ivanova N."/>
            <person name="Mikhailova N."/>
            <person name="Chertkov O."/>
            <person name="Brettin T."/>
            <person name="Detter J.C."/>
            <person name="Han C."/>
            <person name="Larimer F."/>
            <person name="Land M."/>
            <person name="Hauser L."/>
            <person name="Markowitz V."/>
            <person name="Cheng J.-F."/>
            <person name="Hugenholtz P."/>
            <person name="Woyke T."/>
            <person name="Wu D."/>
            <person name="Pukall R."/>
            <person name="Steenblock K."/>
            <person name="Schneider S."/>
            <person name="Klenk H.-P."/>
            <person name="Eisen J.A."/>
        </authorList>
    </citation>
    <scope>NUCLEOTIDE SEQUENCE [LARGE SCALE GENOMIC DNA]</scope>
    <source>
        <strain evidence="4">DSM 14684 / CIP 108061 / JCM 11494 / NBRC 100937 / ID131577</strain>
    </source>
</reference>
<dbReference type="InterPro" id="IPR000383">
    <property type="entry name" value="Xaa-Pro-like_dom"/>
</dbReference>
<feature type="domain" description="Xaa-Pro dipeptidyl-peptidase C-terminal" evidence="2">
    <location>
        <begin position="289"/>
        <end position="491"/>
    </location>
</feature>
<dbReference type="eggNOG" id="COG2936">
    <property type="taxonomic scope" value="Bacteria"/>
</dbReference>
<dbReference type="PANTHER" id="PTHR43056">
    <property type="entry name" value="PEPTIDASE S9 PROLYL OLIGOPEPTIDASE"/>
    <property type="match status" value="1"/>
</dbReference>
<gene>
    <name evidence="3" type="ordered locus">Cwoe_4789</name>
</gene>
<keyword evidence="4" id="KW-1185">Reference proteome</keyword>
<evidence type="ECO:0000313" key="4">
    <source>
        <dbReference type="Proteomes" id="UP000008229"/>
    </source>
</evidence>
<dbReference type="PANTHER" id="PTHR43056:SF10">
    <property type="entry name" value="COCE_NOND FAMILY, PUTATIVE (AFU_ORTHOLOGUE AFUA_7G00600)-RELATED"/>
    <property type="match status" value="1"/>
</dbReference>
<reference evidence="3 4" key="1">
    <citation type="journal article" date="2010" name="Stand. Genomic Sci.">
        <title>Complete genome sequence of Conexibacter woesei type strain (ID131577).</title>
        <authorList>
            <person name="Pukall R."/>
            <person name="Lapidus A."/>
            <person name="Glavina Del Rio T."/>
            <person name="Copeland A."/>
            <person name="Tice H."/>
            <person name="Cheng J.-F."/>
            <person name="Lucas S."/>
            <person name="Chen F."/>
            <person name="Nolan M."/>
            <person name="Bruce D."/>
            <person name="Goodwin L."/>
            <person name="Pitluck S."/>
            <person name="Mavromatis K."/>
            <person name="Ivanova N."/>
            <person name="Ovchinnikova G."/>
            <person name="Pati A."/>
            <person name="Chen A."/>
            <person name="Palaniappan K."/>
            <person name="Land M."/>
            <person name="Hauser L."/>
            <person name="Chang Y.-J."/>
            <person name="Jeffries C.D."/>
            <person name="Chain P."/>
            <person name="Meincke L."/>
            <person name="Sims D."/>
            <person name="Brettin T."/>
            <person name="Detter J.C."/>
            <person name="Rohde M."/>
            <person name="Goeker M."/>
            <person name="Bristow J."/>
            <person name="Eisen J.A."/>
            <person name="Markowitz V."/>
            <person name="Kyrpides N.C."/>
            <person name="Klenk H.-P."/>
            <person name="Hugenholtz P."/>
        </authorList>
    </citation>
    <scope>NUCLEOTIDE SEQUENCE [LARGE SCALE GENOMIC DNA]</scope>
    <source>
        <strain evidence="4">DSM 14684 / CIP 108061 / JCM 11494 / NBRC 100937 / ID131577</strain>
    </source>
</reference>
<dbReference type="InterPro" id="IPR008979">
    <property type="entry name" value="Galactose-bd-like_sf"/>
</dbReference>
<dbReference type="InterPro" id="IPR029058">
    <property type="entry name" value="AB_hydrolase_fold"/>
</dbReference>
<dbReference type="GO" id="GO:0008239">
    <property type="term" value="F:dipeptidyl-peptidase activity"/>
    <property type="evidence" value="ECO:0007669"/>
    <property type="project" value="InterPro"/>
</dbReference>
<dbReference type="Pfam" id="PF02129">
    <property type="entry name" value="Peptidase_S15"/>
    <property type="match status" value="1"/>
</dbReference>
<dbReference type="InterPro" id="IPR005674">
    <property type="entry name" value="CocE/Ser_esterase"/>
</dbReference>
<dbReference type="Gene3D" id="3.40.50.1820">
    <property type="entry name" value="alpha/beta hydrolase"/>
    <property type="match status" value="1"/>
</dbReference>
<dbReference type="SMART" id="SM00939">
    <property type="entry name" value="PepX_C"/>
    <property type="match status" value="1"/>
</dbReference>
<sequence length="499" mass="52446">MRPPAVTVEQGVAVPLPDGTVLRADVWRPAAGERVPAILMRTPYLRHTHAFSAFLDPLDAAARGYATVIQDVRGRGDSEGAFEPFVGEAQDGADTIAWLAQQPWCNGRVVMAGHSYIGATQWLAATRAGDALAAIAPVVSSADQGEGWSLRNGVREHGFLATWVATGLASPDDLWLDDPTRAYREAPGLAEIAPWSAPWWDDATPASYWDARSAAPARAEISVPALQVGGWYDGFVTGTLRTYAAGAHPGDRLIVGPWGHDHWLPHIVGTHDLGWAGNAPLFGLAGRILDFYDAALAGHEPRLAPVTAYVLGARRWVELAAWPPPGAVESALPLAAGGSFVVDPADLPPALGGRGLRMTVPDPGFGPRDQRPLAARDDVLALPLRDSAGPLTLAGPVTARLAVGADGGVTRDWVVTLCVERADGELFNVCEGIARAPVEADVVEVSLGDVCVFVEKEERLVALVAGGATPRWPAPAVPGTQHVRADGSALSVTLAPADL</sequence>
<dbReference type="SUPFAM" id="SSF49785">
    <property type="entry name" value="Galactose-binding domain-like"/>
    <property type="match status" value="1"/>
</dbReference>
<dbReference type="InterPro" id="IPR013736">
    <property type="entry name" value="Xaa-Pro_dipept_C"/>
</dbReference>
<accession>D3FB10</accession>
<dbReference type="SUPFAM" id="SSF53474">
    <property type="entry name" value="alpha/beta-Hydrolases"/>
    <property type="match status" value="1"/>
</dbReference>
<evidence type="ECO:0000256" key="1">
    <source>
        <dbReference type="ARBA" id="ARBA00022801"/>
    </source>
</evidence>
<dbReference type="Gene3D" id="1.10.3020.10">
    <property type="entry name" value="alpha-amino acid ester hydrolase ( Helical cap domain)"/>
    <property type="match status" value="1"/>
</dbReference>